<dbReference type="PANTHER" id="PTHR48106">
    <property type="entry name" value="QUINONE OXIDOREDUCTASE PIG3-RELATED"/>
    <property type="match status" value="1"/>
</dbReference>
<dbReference type="InterPro" id="IPR020843">
    <property type="entry name" value="ER"/>
</dbReference>
<reference evidence="4" key="1">
    <citation type="journal article" date="2014" name="Int. J. Syst. Evol. Microbiol.">
        <title>Complete genome sequence of Corynebacterium casei LMG S-19264T (=DSM 44701T), isolated from a smear-ripened cheese.</title>
        <authorList>
            <consortium name="US DOE Joint Genome Institute (JGI-PGF)"/>
            <person name="Walter F."/>
            <person name="Albersmeier A."/>
            <person name="Kalinowski J."/>
            <person name="Ruckert C."/>
        </authorList>
    </citation>
    <scope>NUCLEOTIDE SEQUENCE</scope>
    <source>
        <strain evidence="4">CCM 7684</strain>
    </source>
</reference>
<dbReference type="InterPro" id="IPR013154">
    <property type="entry name" value="ADH-like_N"/>
</dbReference>
<dbReference type="CDD" id="cd05276">
    <property type="entry name" value="p53_inducible_oxidoreductase"/>
    <property type="match status" value="1"/>
</dbReference>
<keyword evidence="2" id="KW-0560">Oxidoreductase</keyword>
<evidence type="ECO:0000256" key="2">
    <source>
        <dbReference type="ARBA" id="ARBA00023002"/>
    </source>
</evidence>
<keyword evidence="1" id="KW-0521">NADP</keyword>
<dbReference type="SUPFAM" id="SSF50129">
    <property type="entry name" value="GroES-like"/>
    <property type="match status" value="1"/>
</dbReference>
<name>A0A8J2VVB4_9RHOB</name>
<organism evidence="4 5">
    <name type="scientific">Agaricicola taiwanensis</name>
    <dbReference type="NCBI Taxonomy" id="591372"/>
    <lineage>
        <taxon>Bacteria</taxon>
        <taxon>Pseudomonadati</taxon>
        <taxon>Pseudomonadota</taxon>
        <taxon>Alphaproteobacteria</taxon>
        <taxon>Rhodobacterales</taxon>
        <taxon>Paracoccaceae</taxon>
        <taxon>Agaricicola</taxon>
    </lineage>
</organism>
<dbReference type="SMART" id="SM00829">
    <property type="entry name" value="PKS_ER"/>
    <property type="match status" value="1"/>
</dbReference>
<comment type="caution">
    <text evidence="4">The sequence shown here is derived from an EMBL/GenBank/DDBJ whole genome shotgun (WGS) entry which is preliminary data.</text>
</comment>
<keyword evidence="5" id="KW-1185">Reference proteome</keyword>
<evidence type="ECO:0000256" key="1">
    <source>
        <dbReference type="ARBA" id="ARBA00022857"/>
    </source>
</evidence>
<feature type="domain" description="Enoyl reductase (ER)" evidence="3">
    <location>
        <begin position="14"/>
        <end position="327"/>
    </location>
</feature>
<evidence type="ECO:0000259" key="3">
    <source>
        <dbReference type="SMART" id="SM00829"/>
    </source>
</evidence>
<dbReference type="Pfam" id="PF08240">
    <property type="entry name" value="ADH_N"/>
    <property type="match status" value="1"/>
</dbReference>
<dbReference type="Proteomes" id="UP000602745">
    <property type="component" value="Unassembled WGS sequence"/>
</dbReference>
<dbReference type="GO" id="GO:0070402">
    <property type="term" value="F:NADPH binding"/>
    <property type="evidence" value="ECO:0007669"/>
    <property type="project" value="TreeGrafter"/>
</dbReference>
<dbReference type="RefSeq" id="WP_229729267.1">
    <property type="nucleotide sequence ID" value="NZ_BMCP01000002.1"/>
</dbReference>
<protein>
    <submittedName>
        <fullName evidence="4">NAD(P)H quinone oxidoreductase</fullName>
    </submittedName>
</protein>
<evidence type="ECO:0000313" key="5">
    <source>
        <dbReference type="Proteomes" id="UP000602745"/>
    </source>
</evidence>
<dbReference type="InterPro" id="IPR036291">
    <property type="entry name" value="NAD(P)-bd_dom_sf"/>
</dbReference>
<dbReference type="GO" id="GO:0016651">
    <property type="term" value="F:oxidoreductase activity, acting on NAD(P)H"/>
    <property type="evidence" value="ECO:0007669"/>
    <property type="project" value="TreeGrafter"/>
</dbReference>
<dbReference type="Pfam" id="PF00107">
    <property type="entry name" value="ADH_zinc_N"/>
    <property type="match status" value="1"/>
</dbReference>
<proteinExistence type="predicted"/>
<dbReference type="Gene3D" id="3.90.180.10">
    <property type="entry name" value="Medium-chain alcohol dehydrogenases, catalytic domain"/>
    <property type="match status" value="1"/>
</dbReference>
<dbReference type="AlphaFoldDB" id="A0A8J2VVB4"/>
<dbReference type="InterPro" id="IPR013149">
    <property type="entry name" value="ADH-like_C"/>
</dbReference>
<sequence>MPAMMRAIAIASPGGPEALVLEERPVPAPAPGEILVRVAAAGVNRLDILQRKGNYPVPPGASDLPGLEVAGTVAETGPGVSRWQVGDQVAVLMAGGGYAQYATVAESCALPVPEGLSMVEAAALPEATFTVWNNVFERGALREGETFLVHGGTSGIGMTAIQIAKARGARVIATAGSEEKLAACLGWGADHAVNYRTADFVAEVMAATEGKGADVILDMVGGDYTGRNLEAAAEEGRIVQIAFLKGSRVTADLRLLMTKRLILTGSTLRARSIAFKAKLAEAVEREVWPLIASGRLKPAVHATLPLEQAREAHELMETSSHMGKIILKVD</sequence>
<evidence type="ECO:0000313" key="4">
    <source>
        <dbReference type="EMBL" id="GGE38802.1"/>
    </source>
</evidence>
<dbReference type="InterPro" id="IPR014189">
    <property type="entry name" value="Quinone_OxRdtase_PIG3"/>
</dbReference>
<gene>
    <name evidence="4" type="ORF">GCM10007276_15140</name>
</gene>
<accession>A0A8J2VVB4</accession>
<dbReference type="PANTHER" id="PTHR48106:SF8">
    <property type="entry name" value="OS02G0805600 PROTEIN"/>
    <property type="match status" value="1"/>
</dbReference>
<reference evidence="4" key="2">
    <citation type="submission" date="2020-09" db="EMBL/GenBank/DDBJ databases">
        <authorList>
            <person name="Sun Q."/>
            <person name="Sedlacek I."/>
        </authorList>
    </citation>
    <scope>NUCLEOTIDE SEQUENCE</scope>
    <source>
        <strain evidence="4">CCM 7684</strain>
    </source>
</reference>
<dbReference type="NCBIfam" id="TIGR02824">
    <property type="entry name" value="quinone_pig3"/>
    <property type="match status" value="1"/>
</dbReference>
<dbReference type="SUPFAM" id="SSF51735">
    <property type="entry name" value="NAD(P)-binding Rossmann-fold domains"/>
    <property type="match status" value="1"/>
</dbReference>
<dbReference type="InterPro" id="IPR011032">
    <property type="entry name" value="GroES-like_sf"/>
</dbReference>
<dbReference type="EMBL" id="BMCP01000002">
    <property type="protein sequence ID" value="GGE38802.1"/>
    <property type="molecule type" value="Genomic_DNA"/>
</dbReference>
<dbReference type="Gene3D" id="3.40.50.720">
    <property type="entry name" value="NAD(P)-binding Rossmann-like Domain"/>
    <property type="match status" value="1"/>
</dbReference>